<accession>A0A4V2Y324</accession>
<reference evidence="2 3" key="1">
    <citation type="submission" date="2019-03" db="EMBL/GenBank/DDBJ databases">
        <title>Draft genome sequences of novel Actinobacteria.</title>
        <authorList>
            <person name="Sahin N."/>
            <person name="Ay H."/>
            <person name="Saygin H."/>
        </authorList>
    </citation>
    <scope>NUCLEOTIDE SEQUENCE [LARGE SCALE GENOMIC DNA]</scope>
    <source>
        <strain evidence="2 3">DSM 41900</strain>
    </source>
</reference>
<dbReference type="Gene3D" id="3.40.630.30">
    <property type="match status" value="1"/>
</dbReference>
<proteinExistence type="predicted"/>
<protein>
    <submittedName>
        <fullName evidence="2">GNAT family N-acetyltransferase</fullName>
    </submittedName>
</protein>
<dbReference type="AlphaFoldDB" id="A0A4V2Y324"/>
<dbReference type="SUPFAM" id="SSF55729">
    <property type="entry name" value="Acyl-CoA N-acyltransferases (Nat)"/>
    <property type="match status" value="1"/>
</dbReference>
<dbReference type="GO" id="GO:0016747">
    <property type="term" value="F:acyltransferase activity, transferring groups other than amino-acyl groups"/>
    <property type="evidence" value="ECO:0007669"/>
    <property type="project" value="InterPro"/>
</dbReference>
<name>A0A4V2Y324_9ACTN</name>
<keyword evidence="3" id="KW-1185">Reference proteome</keyword>
<organism evidence="2 3">
    <name type="scientific">Streptomyces hainanensis</name>
    <dbReference type="NCBI Taxonomy" id="402648"/>
    <lineage>
        <taxon>Bacteria</taxon>
        <taxon>Bacillati</taxon>
        <taxon>Actinomycetota</taxon>
        <taxon>Actinomycetes</taxon>
        <taxon>Kitasatosporales</taxon>
        <taxon>Streptomycetaceae</taxon>
        <taxon>Streptomyces</taxon>
    </lineage>
</organism>
<dbReference type="InterPro" id="IPR000182">
    <property type="entry name" value="GNAT_dom"/>
</dbReference>
<keyword evidence="2" id="KW-0808">Transferase</keyword>
<gene>
    <name evidence="2" type="ORF">E1283_14565</name>
</gene>
<dbReference type="OrthoDB" id="4549080at2"/>
<dbReference type="Pfam" id="PF00583">
    <property type="entry name" value="Acetyltransf_1"/>
    <property type="match status" value="1"/>
</dbReference>
<dbReference type="Proteomes" id="UP000295345">
    <property type="component" value="Unassembled WGS sequence"/>
</dbReference>
<dbReference type="RefSeq" id="WP_132818452.1">
    <property type="nucleotide sequence ID" value="NZ_SMKI01000133.1"/>
</dbReference>
<sequence length="59" mass="6373">DGRLVGFVNVAWDGGAHAFLLDTVVASDHRRLGIAARLVAVAHLSWPLRPSRTSPRGTR</sequence>
<feature type="non-terminal residue" evidence="2">
    <location>
        <position position="1"/>
    </location>
</feature>
<evidence type="ECO:0000313" key="3">
    <source>
        <dbReference type="Proteomes" id="UP000295345"/>
    </source>
</evidence>
<dbReference type="InterPro" id="IPR016181">
    <property type="entry name" value="Acyl_CoA_acyltransferase"/>
</dbReference>
<evidence type="ECO:0000259" key="1">
    <source>
        <dbReference type="Pfam" id="PF00583"/>
    </source>
</evidence>
<dbReference type="EMBL" id="SMKI01000133">
    <property type="protein sequence ID" value="TDC74765.1"/>
    <property type="molecule type" value="Genomic_DNA"/>
</dbReference>
<evidence type="ECO:0000313" key="2">
    <source>
        <dbReference type="EMBL" id="TDC74765.1"/>
    </source>
</evidence>
<comment type="caution">
    <text evidence="2">The sequence shown here is derived from an EMBL/GenBank/DDBJ whole genome shotgun (WGS) entry which is preliminary data.</text>
</comment>
<dbReference type="CDD" id="cd04301">
    <property type="entry name" value="NAT_SF"/>
    <property type="match status" value="1"/>
</dbReference>
<feature type="domain" description="N-acetyltransferase" evidence="1">
    <location>
        <begin position="1"/>
        <end position="40"/>
    </location>
</feature>